<sequence length="65" mass="7147">MEILPPGVGTVEVEVLREALRRAWAEGYHASNVDACFNAEFGTDRRSANPYDGPAAEQPERRDAS</sequence>
<dbReference type="EMBL" id="AZYO01000006">
    <property type="protein sequence ID" value="KOS57399.1"/>
    <property type="molecule type" value="Genomic_DNA"/>
</dbReference>
<proteinExistence type="predicted"/>
<evidence type="ECO:0000256" key="1">
    <source>
        <dbReference type="SAM" id="MobiDB-lite"/>
    </source>
</evidence>
<name>A0A0M8PR50_RHORH</name>
<protein>
    <submittedName>
        <fullName evidence="2">Uncharacterized protein</fullName>
    </submittedName>
</protein>
<dbReference type="PATRIC" id="fig|1441923.3.peg.1089"/>
<dbReference type="AlphaFoldDB" id="A0A0M8PR50"/>
<reference evidence="2 3" key="1">
    <citation type="journal article" date="2015" name="Genome Announc.">
        <title>Draft Genome Sequence of Rhodococcus rhodochrous Strain KG-21, a Soil Isolate from Oil Fields of Krishna-Godavari Basin, India.</title>
        <authorList>
            <person name="Dawar C."/>
            <person name="Aggarwal R.K."/>
        </authorList>
    </citation>
    <scope>NUCLEOTIDE SEQUENCE [LARGE SCALE GENOMIC DNA]</scope>
    <source>
        <strain evidence="2 3">KG-21</strain>
    </source>
</reference>
<evidence type="ECO:0000313" key="3">
    <source>
        <dbReference type="Proteomes" id="UP000037712"/>
    </source>
</evidence>
<evidence type="ECO:0000313" key="2">
    <source>
        <dbReference type="EMBL" id="KOS57399.1"/>
    </source>
</evidence>
<organism evidence="2 3">
    <name type="scientific">Rhodococcus rhodochrous KG-21</name>
    <dbReference type="NCBI Taxonomy" id="1441923"/>
    <lineage>
        <taxon>Bacteria</taxon>
        <taxon>Bacillati</taxon>
        <taxon>Actinomycetota</taxon>
        <taxon>Actinomycetes</taxon>
        <taxon>Mycobacteriales</taxon>
        <taxon>Nocardiaceae</taxon>
        <taxon>Rhodococcus</taxon>
    </lineage>
</organism>
<gene>
    <name evidence="2" type="ORF">Z051_04900</name>
</gene>
<comment type="caution">
    <text evidence="2">The sequence shown here is derived from an EMBL/GenBank/DDBJ whole genome shotgun (WGS) entry which is preliminary data.</text>
</comment>
<feature type="region of interest" description="Disordered" evidence="1">
    <location>
        <begin position="43"/>
        <end position="65"/>
    </location>
</feature>
<reference evidence="3" key="2">
    <citation type="submission" date="2015-01" db="EMBL/GenBank/DDBJ databases">
        <title>Draft genome sequence of potential hydrocarbon metabolising strain of Rhodococcus rhodochrous.</title>
        <authorList>
            <person name="Aggarwal R.K."/>
            <person name="Dawar C."/>
        </authorList>
    </citation>
    <scope>NUCLEOTIDE SEQUENCE [LARGE SCALE GENOMIC DNA]</scope>
    <source>
        <strain evidence="3">KG-21</strain>
    </source>
</reference>
<accession>A0A0M8PR50</accession>
<dbReference type="Proteomes" id="UP000037712">
    <property type="component" value="Unassembled WGS sequence"/>
</dbReference>